<dbReference type="AlphaFoldDB" id="A0A069SPF8"/>
<dbReference type="EC" id="1.2.1.38" evidence="5"/>
<dbReference type="InterPro" id="IPR058924">
    <property type="entry name" value="AGPR_dimerisation_dom"/>
</dbReference>
<dbReference type="EMBL" id="JNHM01000029">
    <property type="protein sequence ID" value="KDS53529.1"/>
    <property type="molecule type" value="Genomic_DNA"/>
</dbReference>
<keyword evidence="4 5" id="KW-0560">Oxidoreductase</keyword>
<reference evidence="8 9" key="1">
    <citation type="submission" date="2014-04" db="EMBL/GenBank/DDBJ databases">
        <authorList>
            <person name="Sears C."/>
            <person name="Carroll K."/>
            <person name="Sack B.R."/>
            <person name="Qadri F."/>
            <person name="Myers L.L."/>
            <person name="Chung G.-T."/>
            <person name="Escheverria P."/>
            <person name="Fraser C.M."/>
            <person name="Sadzewicz L."/>
            <person name="Shefchek K.A."/>
            <person name="Tallon L."/>
            <person name="Das S.P."/>
            <person name="Daugherty S."/>
            <person name="Mongodin E.F."/>
        </authorList>
    </citation>
    <scope>NUCLEOTIDE SEQUENCE [LARGE SCALE GENOMIC DNA]</scope>
    <source>
        <strain evidence="8 9">3975 RP4</strain>
    </source>
</reference>
<comment type="catalytic activity">
    <reaction evidence="5">
        <text>N-acetyl-L-glutamate 5-semialdehyde + phosphate + NADP(+) = N-acetyl-L-glutamyl 5-phosphate + NADPH + H(+)</text>
        <dbReference type="Rhea" id="RHEA:21588"/>
        <dbReference type="ChEBI" id="CHEBI:15378"/>
        <dbReference type="ChEBI" id="CHEBI:29123"/>
        <dbReference type="ChEBI" id="CHEBI:43474"/>
        <dbReference type="ChEBI" id="CHEBI:57783"/>
        <dbReference type="ChEBI" id="CHEBI:57936"/>
        <dbReference type="ChEBI" id="CHEBI:58349"/>
        <dbReference type="EC" id="1.2.1.38"/>
    </reaction>
</comment>
<dbReference type="NCBIfam" id="TIGR01850">
    <property type="entry name" value="argC"/>
    <property type="match status" value="1"/>
</dbReference>
<dbReference type="InterPro" id="IPR050085">
    <property type="entry name" value="AGPR"/>
</dbReference>
<name>A0A069SPF8_PHOVU</name>
<dbReference type="RefSeq" id="WP_032952897.1">
    <property type="nucleotide sequence ID" value="NZ_JNHM01000029.1"/>
</dbReference>
<evidence type="ECO:0000256" key="2">
    <source>
        <dbReference type="ARBA" id="ARBA00022605"/>
    </source>
</evidence>
<dbReference type="Pfam" id="PF22698">
    <property type="entry name" value="Semialdhyde_dhC_1"/>
    <property type="match status" value="1"/>
</dbReference>
<dbReference type="PROSITE" id="PS01224">
    <property type="entry name" value="ARGC"/>
    <property type="match status" value="1"/>
</dbReference>
<dbReference type="Proteomes" id="UP000027661">
    <property type="component" value="Unassembled WGS sequence"/>
</dbReference>
<dbReference type="SMART" id="SM00859">
    <property type="entry name" value="Semialdhyde_dh"/>
    <property type="match status" value="1"/>
</dbReference>
<dbReference type="PANTHER" id="PTHR32338">
    <property type="entry name" value="N-ACETYL-GAMMA-GLUTAMYL-PHOSPHATE REDUCTASE, CHLOROPLASTIC-RELATED-RELATED"/>
    <property type="match status" value="1"/>
</dbReference>
<dbReference type="UniPathway" id="UPA00068">
    <property type="reaction ID" value="UER00108"/>
</dbReference>
<dbReference type="InterPro" id="IPR023013">
    <property type="entry name" value="AGPR_AS"/>
</dbReference>
<evidence type="ECO:0000313" key="9">
    <source>
        <dbReference type="Proteomes" id="UP000027661"/>
    </source>
</evidence>
<evidence type="ECO:0000256" key="1">
    <source>
        <dbReference type="ARBA" id="ARBA00022571"/>
    </source>
</evidence>
<evidence type="ECO:0000313" key="8">
    <source>
        <dbReference type="EMBL" id="KDS53529.1"/>
    </source>
</evidence>
<dbReference type="InterPro" id="IPR036291">
    <property type="entry name" value="NAD(P)-bd_dom_sf"/>
</dbReference>
<comment type="pathway">
    <text evidence="5">Amino-acid biosynthesis; L-arginine biosynthesis; N(2)-acetyl-L-ornithine from L-glutamate: step 3/4.</text>
</comment>
<gene>
    <name evidence="5 8" type="primary">argC</name>
    <name evidence="8" type="ORF">M099_2411</name>
</gene>
<dbReference type="PANTHER" id="PTHR32338:SF10">
    <property type="entry name" value="N-ACETYL-GAMMA-GLUTAMYL-PHOSPHATE REDUCTASE, CHLOROPLASTIC-RELATED"/>
    <property type="match status" value="1"/>
</dbReference>
<dbReference type="GO" id="GO:0006526">
    <property type="term" value="P:L-arginine biosynthetic process"/>
    <property type="evidence" value="ECO:0007669"/>
    <property type="project" value="UniProtKB-UniRule"/>
</dbReference>
<dbReference type="InterPro" id="IPR000534">
    <property type="entry name" value="Semialdehyde_DH_NAD-bd"/>
</dbReference>
<organism evidence="8 9">
    <name type="scientific">Phocaeicola vulgatus str. 3975 RP4</name>
    <dbReference type="NCBI Taxonomy" id="1339352"/>
    <lineage>
        <taxon>Bacteria</taxon>
        <taxon>Pseudomonadati</taxon>
        <taxon>Bacteroidota</taxon>
        <taxon>Bacteroidia</taxon>
        <taxon>Bacteroidales</taxon>
        <taxon>Bacteroidaceae</taxon>
        <taxon>Phocaeicola</taxon>
    </lineage>
</organism>
<evidence type="ECO:0000256" key="3">
    <source>
        <dbReference type="ARBA" id="ARBA00022857"/>
    </source>
</evidence>
<sequence length="322" mass="35997">MIKAGIIGGAGYTAGELIRLLINHPDVDIKFINSSSNAGNKITDVHEGLYGETDLVFTDELPLDEIDVLFFCTAHGDTKKFMDSHNVPEDLKIIDLSMDYRIKSNDHDFIYGLPELNRRAICHSKHVANPGCFATCIQLGLLPLAKHLLLNEDVMVNAITGSTGAGVKPGATSHFSWRNNNMSIYKPFSHQHVPEIKQSLKQLQNSFNAEIDFIPYRGDFPRGIFATLVVKCKVELEELVKMYQDYYAEDSFVHIVDKNIDLKQVVNTNKCLIHLEKHGDKLLVISCIDNLLKGASGQAVHNMNLMFNLEETVGLRLKPSAF</sequence>
<keyword evidence="1 5" id="KW-0055">Arginine biosynthesis</keyword>
<comment type="caution">
    <text evidence="8">The sequence shown here is derived from an EMBL/GenBank/DDBJ whole genome shotgun (WGS) entry which is preliminary data.</text>
</comment>
<dbReference type="Gene3D" id="3.30.360.10">
    <property type="entry name" value="Dihydrodipicolinate Reductase, domain 2"/>
    <property type="match status" value="1"/>
</dbReference>
<dbReference type="CDD" id="cd17895">
    <property type="entry name" value="AGPR_1_N"/>
    <property type="match status" value="1"/>
</dbReference>
<keyword evidence="5" id="KW-0963">Cytoplasm</keyword>
<comment type="similarity">
    <text evidence="5">Belongs to the NAGSA dehydrogenase family. Type 1 subfamily.</text>
</comment>
<dbReference type="SUPFAM" id="SSF55347">
    <property type="entry name" value="Glyceraldehyde-3-phosphate dehydrogenase-like, C-terminal domain"/>
    <property type="match status" value="1"/>
</dbReference>
<dbReference type="SUPFAM" id="SSF51735">
    <property type="entry name" value="NAD(P)-binding Rossmann-fold domains"/>
    <property type="match status" value="1"/>
</dbReference>
<feature type="domain" description="Semialdehyde dehydrogenase NAD-binding" evidence="7">
    <location>
        <begin position="3"/>
        <end position="124"/>
    </location>
</feature>
<comment type="subcellular location">
    <subcellularLocation>
        <location evidence="5">Cytoplasm</location>
    </subcellularLocation>
</comment>
<dbReference type="GO" id="GO:0003942">
    <property type="term" value="F:N-acetyl-gamma-glutamyl-phosphate reductase activity"/>
    <property type="evidence" value="ECO:0007669"/>
    <property type="project" value="UniProtKB-UniRule"/>
</dbReference>
<dbReference type="PATRIC" id="fig|1339352.3.peg.2317"/>
<dbReference type="CDD" id="cd23934">
    <property type="entry name" value="AGPR_1_C"/>
    <property type="match status" value="1"/>
</dbReference>
<keyword evidence="2 5" id="KW-0028">Amino-acid biosynthesis</keyword>
<evidence type="ECO:0000259" key="7">
    <source>
        <dbReference type="SMART" id="SM00859"/>
    </source>
</evidence>
<feature type="active site" evidence="5 6">
    <location>
        <position position="132"/>
    </location>
</feature>
<dbReference type="Gene3D" id="3.40.50.720">
    <property type="entry name" value="NAD(P)-binding Rossmann-like Domain"/>
    <property type="match status" value="1"/>
</dbReference>
<proteinExistence type="inferred from homology"/>
<dbReference type="GO" id="GO:0005737">
    <property type="term" value="C:cytoplasm"/>
    <property type="evidence" value="ECO:0007669"/>
    <property type="project" value="UniProtKB-SubCell"/>
</dbReference>
<accession>A0A069SPF8</accession>
<dbReference type="InterPro" id="IPR000706">
    <property type="entry name" value="AGPR_type-1"/>
</dbReference>
<evidence type="ECO:0000256" key="6">
    <source>
        <dbReference type="PROSITE-ProRule" id="PRU10010"/>
    </source>
</evidence>
<evidence type="ECO:0000256" key="4">
    <source>
        <dbReference type="ARBA" id="ARBA00023002"/>
    </source>
</evidence>
<keyword evidence="3 5" id="KW-0521">NADP</keyword>
<comment type="function">
    <text evidence="5">Catalyzes the NADPH-dependent reduction of N-acetyl-5-glutamyl phosphate to yield N-acetyl-L-glutamate 5-semialdehyde.</text>
</comment>
<evidence type="ECO:0000256" key="5">
    <source>
        <dbReference type="HAMAP-Rule" id="MF_00150"/>
    </source>
</evidence>
<dbReference type="GO" id="GO:0070401">
    <property type="term" value="F:NADP+ binding"/>
    <property type="evidence" value="ECO:0007669"/>
    <property type="project" value="InterPro"/>
</dbReference>
<dbReference type="GO" id="GO:0051287">
    <property type="term" value="F:NAD binding"/>
    <property type="evidence" value="ECO:0007669"/>
    <property type="project" value="InterPro"/>
</dbReference>
<protein>
    <recommendedName>
        <fullName evidence="5">N-acetyl-gamma-glutamyl-phosphate reductase</fullName>
        <shortName evidence="5">AGPR</shortName>
        <ecNumber evidence="5">1.2.1.38</ecNumber>
    </recommendedName>
    <alternativeName>
        <fullName evidence="5">N-acetyl-glutamate semialdehyde dehydrogenase</fullName>
        <shortName evidence="5">NAGSA dehydrogenase</shortName>
    </alternativeName>
</protein>
<dbReference type="HAMAP" id="MF_00150">
    <property type="entry name" value="ArgC_type1"/>
    <property type="match status" value="1"/>
</dbReference>
<dbReference type="Pfam" id="PF01118">
    <property type="entry name" value="Semialdhyde_dh"/>
    <property type="match status" value="1"/>
</dbReference>